<evidence type="ECO:0000313" key="2">
    <source>
        <dbReference type="Proteomes" id="UP000299102"/>
    </source>
</evidence>
<keyword evidence="2" id="KW-1185">Reference proteome</keyword>
<dbReference type="EMBL" id="BGZK01001493">
    <property type="protein sequence ID" value="GBP81023.1"/>
    <property type="molecule type" value="Genomic_DNA"/>
</dbReference>
<organism evidence="1 2">
    <name type="scientific">Eumeta variegata</name>
    <name type="common">Bagworm moth</name>
    <name type="synonym">Eumeta japonica</name>
    <dbReference type="NCBI Taxonomy" id="151549"/>
    <lineage>
        <taxon>Eukaryota</taxon>
        <taxon>Metazoa</taxon>
        <taxon>Ecdysozoa</taxon>
        <taxon>Arthropoda</taxon>
        <taxon>Hexapoda</taxon>
        <taxon>Insecta</taxon>
        <taxon>Pterygota</taxon>
        <taxon>Neoptera</taxon>
        <taxon>Endopterygota</taxon>
        <taxon>Lepidoptera</taxon>
        <taxon>Glossata</taxon>
        <taxon>Ditrysia</taxon>
        <taxon>Tineoidea</taxon>
        <taxon>Psychidae</taxon>
        <taxon>Oiketicinae</taxon>
        <taxon>Eumeta</taxon>
    </lineage>
</organism>
<accession>A0A4C1Z1H1</accession>
<dbReference type="PANTHER" id="PTHR47331:SF5">
    <property type="entry name" value="RIBONUCLEASE H"/>
    <property type="match status" value="1"/>
</dbReference>
<evidence type="ECO:0000313" key="1">
    <source>
        <dbReference type="EMBL" id="GBP81023.1"/>
    </source>
</evidence>
<dbReference type="PANTHER" id="PTHR47331">
    <property type="entry name" value="PHD-TYPE DOMAIN-CONTAINING PROTEIN"/>
    <property type="match status" value="1"/>
</dbReference>
<dbReference type="OrthoDB" id="6434680at2759"/>
<dbReference type="Proteomes" id="UP000299102">
    <property type="component" value="Unassembled WGS sequence"/>
</dbReference>
<comment type="caution">
    <text evidence="1">The sequence shown here is derived from an EMBL/GenBank/DDBJ whole genome shotgun (WGS) entry which is preliminary data.</text>
</comment>
<sequence>MTQRCDVCAAWKEIVKNNNLKREYCEQINNLLKKRRASAESIYIRTLVVPASFRRHASAEKKVRLVFDAARPYERQMSERSLLTGPDLIRSLLGVLVRFRQGRVVSADIKEMFLRVKIRKKIETAYDSCGEITCTKIHKVPNDITDFRRRLIILVLRSTSKIATPQNLNLSTRRRAKRYD</sequence>
<proteinExistence type="predicted"/>
<dbReference type="AlphaFoldDB" id="A0A4C1Z1H1"/>
<reference evidence="1 2" key="1">
    <citation type="journal article" date="2019" name="Commun. Biol.">
        <title>The bagworm genome reveals a unique fibroin gene that provides high tensile strength.</title>
        <authorList>
            <person name="Kono N."/>
            <person name="Nakamura H."/>
            <person name="Ohtoshi R."/>
            <person name="Tomita M."/>
            <person name="Numata K."/>
            <person name="Arakawa K."/>
        </authorList>
    </citation>
    <scope>NUCLEOTIDE SEQUENCE [LARGE SCALE GENOMIC DNA]</scope>
</reference>
<protein>
    <submittedName>
        <fullName evidence="1">Uncharacterized protein</fullName>
    </submittedName>
</protein>
<name>A0A4C1Z1H1_EUMVA</name>
<gene>
    <name evidence="1" type="ORF">EVAR_41019_1</name>
</gene>